<dbReference type="InterPro" id="IPR017930">
    <property type="entry name" value="Myb_dom"/>
</dbReference>
<protein>
    <recommendedName>
        <fullName evidence="7">Meiotically up-regulated gene 152 protein</fullName>
    </recommendedName>
</protein>
<feature type="domain" description="HTH myb-type" evidence="4">
    <location>
        <begin position="162"/>
        <end position="221"/>
    </location>
</feature>
<dbReference type="SMART" id="SM00717">
    <property type="entry name" value="SANT"/>
    <property type="match status" value="2"/>
</dbReference>
<evidence type="ECO:0000256" key="1">
    <source>
        <dbReference type="ARBA" id="ARBA00023242"/>
    </source>
</evidence>
<dbReference type="PANTHER" id="PTHR46734">
    <property type="entry name" value="TELOMERIC REPEAT-BINDING FACTOR 1 TERF1"/>
    <property type="match status" value="1"/>
</dbReference>
<gene>
    <name evidence="5" type="ORF">HGRIS_007118</name>
</gene>
<dbReference type="InterPro" id="IPR001005">
    <property type="entry name" value="SANT/Myb"/>
</dbReference>
<feature type="compositionally biased region" description="Gly residues" evidence="2">
    <location>
        <begin position="563"/>
        <end position="574"/>
    </location>
</feature>
<feature type="domain" description="Myb-like" evidence="3">
    <location>
        <begin position="251"/>
        <end position="305"/>
    </location>
</feature>
<feature type="compositionally biased region" description="Low complexity" evidence="2">
    <location>
        <begin position="143"/>
        <end position="152"/>
    </location>
</feature>
<dbReference type="Gene3D" id="1.10.10.60">
    <property type="entry name" value="Homeodomain-like"/>
    <property type="match status" value="1"/>
</dbReference>
<feature type="compositionally biased region" description="Polar residues" evidence="2">
    <location>
        <begin position="938"/>
        <end position="951"/>
    </location>
</feature>
<feature type="region of interest" description="Disordered" evidence="2">
    <location>
        <begin position="904"/>
        <end position="977"/>
    </location>
</feature>
<evidence type="ECO:0000259" key="4">
    <source>
        <dbReference type="PROSITE" id="PS51294"/>
    </source>
</evidence>
<feature type="region of interest" description="Disordered" evidence="2">
    <location>
        <begin position="1"/>
        <end position="29"/>
    </location>
</feature>
<dbReference type="PANTHER" id="PTHR46734:SF1">
    <property type="entry name" value="TELOMERIC REPEAT-BINDING FACTOR 1"/>
    <property type="match status" value="1"/>
</dbReference>
<proteinExistence type="predicted"/>
<feature type="compositionally biased region" description="Acidic residues" evidence="2">
    <location>
        <begin position="402"/>
        <end position="419"/>
    </location>
</feature>
<dbReference type="InterPro" id="IPR052450">
    <property type="entry name" value="TRBD-Containing_Protein"/>
</dbReference>
<evidence type="ECO:0008006" key="7">
    <source>
        <dbReference type="Google" id="ProtNLM"/>
    </source>
</evidence>
<sequence>MATTMTEGSTSTVTLSGHSPASAGSNSMPTAVATMTPAQLHLPSSSTFSFKAPFPPSAGHVKQRRVSMALPSSPKLISSAAWDFRDDTSLNAHRTATPVFSSGKVTPNGNAGGHGYDTDTDALTPARRGKMRRIASDADDEPSGSSSRRSAVGVDIAGLAISEKKPRKRWTDDETQMLVRGCQKHGVGNWKTILSDKTLQFDDRSPVDLKDRFRTYFPDAYKTHYPNARTHLSSKVQRATLPDGTNLFEKSRSKKRRPFTEQEDKALKEGYEKHGTVWATIVKNPVFQEQGRRSTDLRDRFRNAFPDLYQAAGYKPRAAVGKKKEMSVPPVPPLPTVNLSNMSPVDPTVTITASTSWTRPRIPLPTRSATDDQLTDIGPVRRRRRAMLRGGSKSVPQSTAVSEDELEMEEDSDDDEVIEQQDKPAPRRRAQRATFSSGTGPRRIVKEKKRARSSSASAAMTFASASASVNAGETAMDLELDLGSSKDVHPSLSSSSDLDMNGSFASHSHSGLDTPVHGHATWSPTSSHLSTDLLTHATPAMEPTSPFARRSEMHNHTAATGNGNPGGGDGGGGESSMIGKSAWGTQDWFSAKPRLDPSSSTSSISGASSNTSFTDLDIDIERDSGFSPASPFSFNHLNHGVLDRYDLFPTTSFTNHHSHSHSVSHASSPNHMAHHQHGHHHLGSLFNGSMDERQDDFASVCSDAGFGDRDGLSTFSDDLGGPGYSHTGFKGFTHHSSEAGDLIFGARTHQPQQGYYGMSALGLGLGLSGSFGFGMGSSGFGLSSSTSGMDMATDGMGDLGLGLDLDGGMPPPPPPGPSLHPMQMHQSTLPGIDEIELTSITLDDHLPSENGQDQTMSDITSSSFTSKDDMQALSSTDHAGTGLESTARETYELTSIEDILDLSQHDVDPSGNATPPGTPLSQAQGRPSSLYQRAMSAFGTNPFQMPSNHGRSISVPPSEARSSPARPPATTDADTLTAGVDHHPHRLVLRLALTDLTQTPYTHDNA</sequence>
<dbReference type="Pfam" id="PF00249">
    <property type="entry name" value="Myb_DNA-binding"/>
    <property type="match status" value="2"/>
</dbReference>
<feature type="region of interest" description="Disordered" evidence="2">
    <location>
        <begin position="358"/>
        <end position="458"/>
    </location>
</feature>
<feature type="compositionally biased region" description="Low complexity" evidence="2">
    <location>
        <begin position="956"/>
        <end position="977"/>
    </location>
</feature>
<evidence type="ECO:0000313" key="6">
    <source>
        <dbReference type="Proteomes" id="UP001556367"/>
    </source>
</evidence>
<feature type="region of interest" description="Disordered" evidence="2">
    <location>
        <begin position="133"/>
        <end position="152"/>
    </location>
</feature>
<evidence type="ECO:0000256" key="2">
    <source>
        <dbReference type="SAM" id="MobiDB-lite"/>
    </source>
</evidence>
<evidence type="ECO:0000313" key="5">
    <source>
        <dbReference type="EMBL" id="KAL0952900.1"/>
    </source>
</evidence>
<feature type="compositionally biased region" description="Low complexity" evidence="2">
    <location>
        <begin position="1"/>
        <end position="14"/>
    </location>
</feature>
<dbReference type="InterPro" id="IPR009057">
    <property type="entry name" value="Homeodomain-like_sf"/>
</dbReference>
<evidence type="ECO:0000259" key="3">
    <source>
        <dbReference type="PROSITE" id="PS50090"/>
    </source>
</evidence>
<reference evidence="6" key="1">
    <citation type="submission" date="2024-06" db="EMBL/GenBank/DDBJ databases">
        <title>Multi-omics analyses provide insights into the biosynthesis of the anticancer antibiotic pleurotin in Hohenbuehelia grisea.</title>
        <authorList>
            <person name="Weaver J.A."/>
            <person name="Alberti F."/>
        </authorList>
    </citation>
    <scope>NUCLEOTIDE SEQUENCE [LARGE SCALE GENOMIC DNA]</scope>
    <source>
        <strain evidence="6">T-177</strain>
    </source>
</reference>
<feature type="region of interest" description="Disordered" evidence="2">
    <location>
        <begin position="100"/>
        <end position="126"/>
    </location>
</feature>
<feature type="compositionally biased region" description="Polar residues" evidence="2">
    <location>
        <begin position="100"/>
        <end position="109"/>
    </location>
</feature>
<dbReference type="EMBL" id="JASNQZ010000010">
    <property type="protein sequence ID" value="KAL0952900.1"/>
    <property type="molecule type" value="Genomic_DNA"/>
</dbReference>
<feature type="region of interest" description="Disordered" evidence="2">
    <location>
        <begin position="657"/>
        <end position="680"/>
    </location>
</feature>
<comment type="caution">
    <text evidence="5">The sequence shown here is derived from an EMBL/GenBank/DDBJ whole genome shotgun (WGS) entry which is preliminary data.</text>
</comment>
<feature type="region of interest" description="Disordered" evidence="2">
    <location>
        <begin position="844"/>
        <end position="884"/>
    </location>
</feature>
<feature type="domain" description="Myb-like" evidence="3">
    <location>
        <begin position="162"/>
        <end position="217"/>
    </location>
</feature>
<feature type="compositionally biased region" description="Basic residues" evidence="2">
    <location>
        <begin position="443"/>
        <end position="452"/>
    </location>
</feature>
<dbReference type="CDD" id="cd11660">
    <property type="entry name" value="SANT_TRF"/>
    <property type="match status" value="2"/>
</dbReference>
<keyword evidence="1" id="KW-0539">Nucleus</keyword>
<keyword evidence="6" id="KW-1185">Reference proteome</keyword>
<dbReference type="PROSITE" id="PS50090">
    <property type="entry name" value="MYB_LIKE"/>
    <property type="match status" value="2"/>
</dbReference>
<dbReference type="PROSITE" id="PS51294">
    <property type="entry name" value="HTH_MYB"/>
    <property type="match status" value="2"/>
</dbReference>
<feature type="domain" description="HTH myb-type" evidence="4">
    <location>
        <begin position="251"/>
        <end position="309"/>
    </location>
</feature>
<name>A0ABR3JCR2_9AGAR</name>
<feature type="compositionally biased region" description="Polar residues" evidence="2">
    <location>
        <begin position="911"/>
        <end position="931"/>
    </location>
</feature>
<dbReference type="Gene3D" id="1.10.246.220">
    <property type="match status" value="1"/>
</dbReference>
<organism evidence="5 6">
    <name type="scientific">Hohenbuehelia grisea</name>
    <dbReference type="NCBI Taxonomy" id="104357"/>
    <lineage>
        <taxon>Eukaryota</taxon>
        <taxon>Fungi</taxon>
        <taxon>Dikarya</taxon>
        <taxon>Basidiomycota</taxon>
        <taxon>Agaricomycotina</taxon>
        <taxon>Agaricomycetes</taxon>
        <taxon>Agaricomycetidae</taxon>
        <taxon>Agaricales</taxon>
        <taxon>Pleurotineae</taxon>
        <taxon>Pleurotaceae</taxon>
        <taxon>Hohenbuehelia</taxon>
    </lineage>
</organism>
<accession>A0ABR3JCR2</accession>
<feature type="compositionally biased region" description="Polar residues" evidence="2">
    <location>
        <begin position="15"/>
        <end position="29"/>
    </location>
</feature>
<feature type="region of interest" description="Disordered" evidence="2">
    <location>
        <begin position="556"/>
        <end position="612"/>
    </location>
</feature>
<dbReference type="SUPFAM" id="SSF46689">
    <property type="entry name" value="Homeodomain-like"/>
    <property type="match status" value="2"/>
</dbReference>
<feature type="compositionally biased region" description="Polar residues" evidence="2">
    <location>
        <begin position="849"/>
        <end position="865"/>
    </location>
</feature>
<dbReference type="Proteomes" id="UP001556367">
    <property type="component" value="Unassembled WGS sequence"/>
</dbReference>
<feature type="compositionally biased region" description="Low complexity" evidence="2">
    <location>
        <begin position="598"/>
        <end position="612"/>
    </location>
</feature>